<reference evidence="2 3" key="2">
    <citation type="journal article" date="2013" name="Genome Announc.">
        <title>Genome Sequence of Growth-Improving Paenibacillus mucilaginosus Strain KNP414.</title>
        <authorList>
            <person name="Lu J.J."/>
            <person name="Wang J.F."/>
            <person name="Hu X.F."/>
        </authorList>
    </citation>
    <scope>NUCLEOTIDE SEQUENCE [LARGE SCALE GENOMIC DNA]</scope>
    <source>
        <strain evidence="2 3">KNP414</strain>
    </source>
</reference>
<dbReference type="Proteomes" id="UP000006620">
    <property type="component" value="Chromosome"/>
</dbReference>
<dbReference type="PATRIC" id="fig|1036673.3.peg.6721"/>
<sequence>MNADGLIHLMLLLLNLPLFRRLFRLFFPDEDDFRAALQFSLTPDLISLLRGRFLKDKWEETRLLFFVISCLAVTYGEWLLVNRLVHWLLNGLG</sequence>
<dbReference type="EMBL" id="CP002869">
    <property type="protein sequence ID" value="AEI45716.1"/>
    <property type="molecule type" value="Genomic_DNA"/>
</dbReference>
<protein>
    <submittedName>
        <fullName evidence="2">Uncharacterized protein</fullName>
    </submittedName>
</protein>
<keyword evidence="1" id="KW-0472">Membrane</keyword>
<dbReference type="RefSeq" id="WP_013920857.1">
    <property type="nucleotide sequence ID" value="NC_015690.1"/>
</dbReference>
<dbReference type="HOGENOM" id="CLU_2451832_0_0_9"/>
<reference evidence="3" key="1">
    <citation type="submission" date="2011-06" db="EMBL/GenBank/DDBJ databases">
        <title>Complete genome sequence of Paenibacillus mucilaginosus KNP414.</title>
        <authorList>
            <person name="Wang J."/>
            <person name="Hu S."/>
            <person name="Hu X."/>
            <person name="Zhang B."/>
            <person name="Dong D."/>
            <person name="Zhang S."/>
            <person name="Zhao K."/>
            <person name="Wu D."/>
        </authorList>
    </citation>
    <scope>NUCLEOTIDE SEQUENCE [LARGE SCALE GENOMIC DNA]</scope>
    <source>
        <strain evidence="3">KNP414</strain>
    </source>
</reference>
<dbReference type="KEGG" id="pms:KNP414_07206"/>
<organism evidence="2 3">
    <name type="scientific">Paenibacillus mucilaginosus (strain KNP414)</name>
    <dbReference type="NCBI Taxonomy" id="1036673"/>
    <lineage>
        <taxon>Bacteria</taxon>
        <taxon>Bacillati</taxon>
        <taxon>Bacillota</taxon>
        <taxon>Bacilli</taxon>
        <taxon>Bacillales</taxon>
        <taxon>Paenibacillaceae</taxon>
        <taxon>Paenibacillus</taxon>
    </lineage>
</organism>
<name>F8FN46_PAEMK</name>
<keyword evidence="1" id="KW-1133">Transmembrane helix</keyword>
<accession>F8FN46</accession>
<dbReference type="AlphaFoldDB" id="F8FN46"/>
<gene>
    <name evidence="2" type="ordered locus">KNP414_07206</name>
</gene>
<evidence type="ECO:0000313" key="3">
    <source>
        <dbReference type="Proteomes" id="UP000006620"/>
    </source>
</evidence>
<evidence type="ECO:0000256" key="1">
    <source>
        <dbReference type="SAM" id="Phobius"/>
    </source>
</evidence>
<evidence type="ECO:0000313" key="2">
    <source>
        <dbReference type="EMBL" id="AEI45716.1"/>
    </source>
</evidence>
<keyword evidence="1" id="KW-0812">Transmembrane</keyword>
<proteinExistence type="predicted"/>
<feature type="transmembrane region" description="Helical" evidence="1">
    <location>
        <begin position="63"/>
        <end position="81"/>
    </location>
</feature>